<dbReference type="InterPro" id="IPR003615">
    <property type="entry name" value="HNH_nuc"/>
</dbReference>
<feature type="region of interest" description="Disordered" evidence="1">
    <location>
        <begin position="262"/>
        <end position="300"/>
    </location>
</feature>
<feature type="compositionally biased region" description="Low complexity" evidence="1">
    <location>
        <begin position="51"/>
        <end position="67"/>
    </location>
</feature>
<feature type="region of interest" description="Disordered" evidence="1">
    <location>
        <begin position="1"/>
        <end position="73"/>
    </location>
</feature>
<dbReference type="Pfam" id="PF13391">
    <property type="entry name" value="HNH_2"/>
    <property type="match status" value="1"/>
</dbReference>
<feature type="compositionally biased region" description="Low complexity" evidence="1">
    <location>
        <begin position="26"/>
        <end position="42"/>
    </location>
</feature>
<sequence>MSTPLPSGMAAPTTMSPPPVFSLPTSRSNNNSSRRSSRASASPKRRRAEDGSATSTAHSSGAASSASVRESVMRRHGPSRQCWHCGAQPVDVCHVVGKRDDSFATIRARSLLNIPNPGDFNNAILLCPLCHRNFDDYTSPGFVFVPSNINFFIQWEQKDQTRRRAARRDFGHRTTRICPRPDSYAQQCASTEGGVYRRFTVRDYFPKLRTHSRPGIGELVDEARWHGDPMATLRRTFLALGNMAIGGIPRDVKAQLRQLQALYEDDDAEDDEELDQSVEQEDEPSDGAGNRDRQDGPNDS</sequence>
<accession>A0ABR0LZP4</accession>
<gene>
    <name evidence="3" type="ORF">LTR16_000942</name>
</gene>
<reference evidence="3 4" key="1">
    <citation type="submission" date="2023-08" db="EMBL/GenBank/DDBJ databases">
        <title>Black Yeasts Isolated from many extreme environments.</title>
        <authorList>
            <person name="Coleine C."/>
            <person name="Stajich J.E."/>
            <person name="Selbmann L."/>
        </authorList>
    </citation>
    <scope>NUCLEOTIDE SEQUENCE [LARGE SCALE GENOMIC DNA]</scope>
    <source>
        <strain evidence="3 4">CCFEE 536</strain>
    </source>
</reference>
<dbReference type="Proteomes" id="UP001357485">
    <property type="component" value="Unassembled WGS sequence"/>
</dbReference>
<proteinExistence type="predicted"/>
<protein>
    <recommendedName>
        <fullName evidence="2">HNH nuclease domain-containing protein</fullName>
    </recommendedName>
</protein>
<comment type="caution">
    <text evidence="3">The sequence shown here is derived from an EMBL/GenBank/DDBJ whole genome shotgun (WGS) entry which is preliminary data.</text>
</comment>
<name>A0ABR0LZP4_9PEZI</name>
<feature type="compositionally biased region" description="Basic and acidic residues" evidence="1">
    <location>
        <begin position="289"/>
        <end position="300"/>
    </location>
</feature>
<keyword evidence="4" id="KW-1185">Reference proteome</keyword>
<evidence type="ECO:0000313" key="4">
    <source>
        <dbReference type="Proteomes" id="UP001357485"/>
    </source>
</evidence>
<evidence type="ECO:0000313" key="3">
    <source>
        <dbReference type="EMBL" id="KAK5257343.1"/>
    </source>
</evidence>
<feature type="compositionally biased region" description="Acidic residues" evidence="1">
    <location>
        <begin position="263"/>
        <end position="285"/>
    </location>
</feature>
<organism evidence="3 4">
    <name type="scientific">Cryomyces antarcticus</name>
    <dbReference type="NCBI Taxonomy" id="329879"/>
    <lineage>
        <taxon>Eukaryota</taxon>
        <taxon>Fungi</taxon>
        <taxon>Dikarya</taxon>
        <taxon>Ascomycota</taxon>
        <taxon>Pezizomycotina</taxon>
        <taxon>Dothideomycetes</taxon>
        <taxon>Dothideomycetes incertae sedis</taxon>
        <taxon>Cryomyces</taxon>
    </lineage>
</organism>
<feature type="domain" description="HNH nuclease" evidence="2">
    <location>
        <begin position="85"/>
        <end position="137"/>
    </location>
</feature>
<evidence type="ECO:0000256" key="1">
    <source>
        <dbReference type="SAM" id="MobiDB-lite"/>
    </source>
</evidence>
<dbReference type="EMBL" id="JAVRRA010008244">
    <property type="protein sequence ID" value="KAK5257343.1"/>
    <property type="molecule type" value="Genomic_DNA"/>
</dbReference>
<evidence type="ECO:0000259" key="2">
    <source>
        <dbReference type="Pfam" id="PF13391"/>
    </source>
</evidence>